<evidence type="ECO:0000313" key="3">
    <source>
        <dbReference type="EMBL" id="GHC73975.1"/>
    </source>
</evidence>
<dbReference type="PANTHER" id="PTHR38589:SF1">
    <property type="entry name" value="BLR0621 PROTEIN"/>
    <property type="match status" value="1"/>
</dbReference>
<proteinExistence type="predicted"/>
<accession>A0A8J3GGM8</accession>
<comment type="caution">
    <text evidence="3">The sequence shown here is derived from an EMBL/GenBank/DDBJ whole genome shotgun (WGS) entry which is preliminary data.</text>
</comment>
<keyword evidence="1" id="KW-0133">Cell shape</keyword>
<keyword evidence="4" id="KW-1185">Reference proteome</keyword>
<dbReference type="EMBL" id="BMZO01000007">
    <property type="protein sequence ID" value="GHC73975.1"/>
    <property type="molecule type" value="Genomic_DNA"/>
</dbReference>
<dbReference type="PROSITE" id="PS52029">
    <property type="entry name" value="LD_TPASE"/>
    <property type="match status" value="1"/>
</dbReference>
<evidence type="ECO:0000256" key="1">
    <source>
        <dbReference type="PROSITE-ProRule" id="PRU01373"/>
    </source>
</evidence>
<name>A0A8J3GGM8_9HYPH</name>
<sequence>MQRSDHLYDIGLVLDWNISMRKRNTGSAIFLHLAQQDFKPTEGCIAVTRPVMNRLLRLISRESYIEVRH</sequence>
<comment type="pathway">
    <text evidence="1">Cell wall biogenesis; peptidoglycan biosynthesis.</text>
</comment>
<dbReference type="GO" id="GO:0016740">
    <property type="term" value="F:transferase activity"/>
    <property type="evidence" value="ECO:0007669"/>
    <property type="project" value="InterPro"/>
</dbReference>
<dbReference type="GO" id="GO:0009252">
    <property type="term" value="P:peptidoglycan biosynthetic process"/>
    <property type="evidence" value="ECO:0007669"/>
    <property type="project" value="UniProtKB-KW"/>
</dbReference>
<feature type="domain" description="L,D-TPase catalytic" evidence="2">
    <location>
        <begin position="1"/>
        <end position="68"/>
    </location>
</feature>
<dbReference type="GO" id="GO:0008360">
    <property type="term" value="P:regulation of cell shape"/>
    <property type="evidence" value="ECO:0007669"/>
    <property type="project" value="UniProtKB-UniRule"/>
</dbReference>
<evidence type="ECO:0000313" key="4">
    <source>
        <dbReference type="Proteomes" id="UP000641137"/>
    </source>
</evidence>
<protein>
    <recommendedName>
        <fullName evidence="2">L,D-TPase catalytic domain-containing protein</fullName>
    </recommendedName>
</protein>
<dbReference type="Proteomes" id="UP000641137">
    <property type="component" value="Unassembled WGS sequence"/>
</dbReference>
<keyword evidence="1" id="KW-0961">Cell wall biogenesis/degradation</keyword>
<gene>
    <name evidence="3" type="ORF">GCM10010136_22680</name>
</gene>
<dbReference type="InterPro" id="IPR005490">
    <property type="entry name" value="LD_TPept_cat_dom"/>
</dbReference>
<reference evidence="3" key="2">
    <citation type="submission" date="2020-09" db="EMBL/GenBank/DDBJ databases">
        <authorList>
            <person name="Sun Q."/>
            <person name="Kim S."/>
        </authorList>
    </citation>
    <scope>NUCLEOTIDE SEQUENCE</scope>
    <source>
        <strain evidence="3">KCTC 42097</strain>
    </source>
</reference>
<feature type="active site" description="Nucleophile" evidence="1">
    <location>
        <position position="44"/>
    </location>
</feature>
<evidence type="ECO:0000259" key="2">
    <source>
        <dbReference type="PROSITE" id="PS52029"/>
    </source>
</evidence>
<reference evidence="3" key="1">
    <citation type="journal article" date="2014" name="Int. J. Syst. Evol. Microbiol.">
        <title>Complete genome sequence of Corynebacterium casei LMG S-19264T (=DSM 44701T), isolated from a smear-ripened cheese.</title>
        <authorList>
            <consortium name="US DOE Joint Genome Institute (JGI-PGF)"/>
            <person name="Walter F."/>
            <person name="Albersmeier A."/>
            <person name="Kalinowski J."/>
            <person name="Ruckert C."/>
        </authorList>
    </citation>
    <scope>NUCLEOTIDE SEQUENCE</scope>
    <source>
        <strain evidence="3">KCTC 42097</strain>
    </source>
</reference>
<keyword evidence="1" id="KW-0573">Peptidoglycan synthesis</keyword>
<dbReference type="AlphaFoldDB" id="A0A8J3GGM8"/>
<dbReference type="PANTHER" id="PTHR38589">
    <property type="entry name" value="BLR0621 PROTEIN"/>
    <property type="match status" value="1"/>
</dbReference>
<organism evidence="3 4">
    <name type="scientific">Limoniibacter endophyticus</name>
    <dbReference type="NCBI Taxonomy" id="1565040"/>
    <lineage>
        <taxon>Bacteria</taxon>
        <taxon>Pseudomonadati</taxon>
        <taxon>Pseudomonadota</taxon>
        <taxon>Alphaproteobacteria</taxon>
        <taxon>Hyphomicrobiales</taxon>
        <taxon>Bartonellaceae</taxon>
        <taxon>Limoniibacter</taxon>
    </lineage>
</organism>
<dbReference type="GO" id="GO:0071555">
    <property type="term" value="P:cell wall organization"/>
    <property type="evidence" value="ECO:0007669"/>
    <property type="project" value="UniProtKB-UniRule"/>
</dbReference>
<feature type="active site" description="Proton donor/acceptor" evidence="1">
    <location>
        <position position="32"/>
    </location>
</feature>